<dbReference type="AlphaFoldDB" id="A0A517X1Z1"/>
<evidence type="ECO:0000259" key="3">
    <source>
        <dbReference type="PROSITE" id="PS51186"/>
    </source>
</evidence>
<dbReference type="CDD" id="cd04301">
    <property type="entry name" value="NAT_SF"/>
    <property type="match status" value="1"/>
</dbReference>
<evidence type="ECO:0000256" key="2">
    <source>
        <dbReference type="ARBA" id="ARBA00023315"/>
    </source>
</evidence>
<accession>A0A517X1Z1</accession>
<dbReference type="OrthoDB" id="9796171at2"/>
<dbReference type="GO" id="GO:0008080">
    <property type="term" value="F:N-acetyltransferase activity"/>
    <property type="evidence" value="ECO:0007669"/>
    <property type="project" value="InterPro"/>
</dbReference>
<dbReference type="EMBL" id="CP037422">
    <property type="protein sequence ID" value="QDU11524.1"/>
    <property type="molecule type" value="Genomic_DNA"/>
</dbReference>
<keyword evidence="1 4" id="KW-0808">Transferase</keyword>
<dbReference type="GO" id="GO:0005737">
    <property type="term" value="C:cytoplasm"/>
    <property type="evidence" value="ECO:0007669"/>
    <property type="project" value="TreeGrafter"/>
</dbReference>
<evidence type="ECO:0000313" key="4">
    <source>
        <dbReference type="EMBL" id="QDU11524.1"/>
    </source>
</evidence>
<dbReference type="InterPro" id="IPR016181">
    <property type="entry name" value="Acyl_CoA_acyltransferase"/>
</dbReference>
<dbReference type="EC" id="2.3.1.-" evidence="4"/>
<organism evidence="4 5">
    <name type="scientific">Gimesia aquarii</name>
    <dbReference type="NCBI Taxonomy" id="2527964"/>
    <lineage>
        <taxon>Bacteria</taxon>
        <taxon>Pseudomonadati</taxon>
        <taxon>Planctomycetota</taxon>
        <taxon>Planctomycetia</taxon>
        <taxon>Planctomycetales</taxon>
        <taxon>Planctomycetaceae</taxon>
        <taxon>Gimesia</taxon>
    </lineage>
</organism>
<dbReference type="Pfam" id="PF13673">
    <property type="entry name" value="Acetyltransf_10"/>
    <property type="match status" value="1"/>
</dbReference>
<name>A0A517X1Z1_9PLAN</name>
<gene>
    <name evidence="4" type="primary">yjcF</name>
    <name evidence="4" type="ORF">V202x_49480</name>
</gene>
<dbReference type="InterPro" id="IPR000182">
    <property type="entry name" value="GNAT_dom"/>
</dbReference>
<keyword evidence="2 4" id="KW-0012">Acyltransferase</keyword>
<protein>
    <submittedName>
        <fullName evidence="4">Putative N-acetyltransferase YjcF</fullName>
        <ecNumber evidence="4">2.3.1.-</ecNumber>
    </submittedName>
</protein>
<sequence>MQFERIPYQSDWYREACQLRNELLRKPLGLDLLQADLSEESEYFHYGMVVGNKVIACALAIPVSGNKAKVRQMTVALEYQRQGIGKLLLQKIELDLKEREIEMVELDARSSAVEFYKKLGYVAEGEEFLSVSIPHLHMVKSLVENR</sequence>
<dbReference type="SUPFAM" id="SSF55729">
    <property type="entry name" value="Acyl-CoA N-acyltransferases (Nat)"/>
    <property type="match status" value="1"/>
</dbReference>
<dbReference type="Proteomes" id="UP000318384">
    <property type="component" value="Chromosome"/>
</dbReference>
<feature type="domain" description="N-acetyltransferase" evidence="3">
    <location>
        <begin position="1"/>
        <end position="143"/>
    </location>
</feature>
<proteinExistence type="predicted"/>
<dbReference type="PANTHER" id="PTHR43626:SF4">
    <property type="entry name" value="GCN5-RELATED N-ACETYLTRANSFERASE 2, CHLOROPLASTIC"/>
    <property type="match status" value="1"/>
</dbReference>
<dbReference type="RefSeq" id="WP_145179302.1">
    <property type="nucleotide sequence ID" value="NZ_CP037422.1"/>
</dbReference>
<dbReference type="PANTHER" id="PTHR43626">
    <property type="entry name" value="ACYL-COA N-ACYLTRANSFERASE"/>
    <property type="match status" value="1"/>
</dbReference>
<reference evidence="4 5" key="1">
    <citation type="submission" date="2019-03" db="EMBL/GenBank/DDBJ databases">
        <title>Deep-cultivation of Planctomycetes and their phenomic and genomic characterization uncovers novel biology.</title>
        <authorList>
            <person name="Wiegand S."/>
            <person name="Jogler M."/>
            <person name="Boedeker C."/>
            <person name="Pinto D."/>
            <person name="Vollmers J."/>
            <person name="Rivas-Marin E."/>
            <person name="Kohn T."/>
            <person name="Peeters S.H."/>
            <person name="Heuer A."/>
            <person name="Rast P."/>
            <person name="Oberbeckmann S."/>
            <person name="Bunk B."/>
            <person name="Jeske O."/>
            <person name="Meyerdierks A."/>
            <person name="Storesund J.E."/>
            <person name="Kallscheuer N."/>
            <person name="Luecker S."/>
            <person name="Lage O.M."/>
            <person name="Pohl T."/>
            <person name="Merkel B.J."/>
            <person name="Hornburger P."/>
            <person name="Mueller R.-W."/>
            <person name="Bruemmer F."/>
            <person name="Labrenz M."/>
            <person name="Spormann A.M."/>
            <person name="Op den Camp H."/>
            <person name="Overmann J."/>
            <person name="Amann R."/>
            <person name="Jetten M.S.M."/>
            <person name="Mascher T."/>
            <person name="Medema M.H."/>
            <person name="Devos D.P."/>
            <person name="Kaster A.-K."/>
            <person name="Ovreas L."/>
            <person name="Rohde M."/>
            <person name="Galperin M.Y."/>
            <person name="Jogler C."/>
        </authorList>
    </citation>
    <scope>NUCLEOTIDE SEQUENCE [LARGE SCALE GENOMIC DNA]</scope>
    <source>
        <strain evidence="4 5">V202</strain>
    </source>
</reference>
<keyword evidence="5" id="KW-1185">Reference proteome</keyword>
<dbReference type="InterPro" id="IPR045039">
    <property type="entry name" value="NSI-like"/>
</dbReference>
<dbReference type="Gene3D" id="3.40.630.30">
    <property type="match status" value="1"/>
</dbReference>
<evidence type="ECO:0000313" key="5">
    <source>
        <dbReference type="Proteomes" id="UP000318384"/>
    </source>
</evidence>
<evidence type="ECO:0000256" key="1">
    <source>
        <dbReference type="ARBA" id="ARBA00022679"/>
    </source>
</evidence>
<dbReference type="PROSITE" id="PS51186">
    <property type="entry name" value="GNAT"/>
    <property type="match status" value="1"/>
</dbReference>